<dbReference type="Proteomes" id="UP000017700">
    <property type="component" value="Chromosome"/>
</dbReference>
<protein>
    <recommendedName>
        <fullName evidence="2">Apo-citrate lyase phosphoribosyl-dephospho-CoA transferase</fullName>
        <ecNumber evidence="1">2.7.7.61</ecNumber>
    </recommendedName>
</protein>
<keyword evidence="3" id="KW-0808">Transferase</keyword>
<evidence type="ECO:0000313" key="9">
    <source>
        <dbReference type="Proteomes" id="UP000233778"/>
    </source>
</evidence>
<evidence type="ECO:0000256" key="5">
    <source>
        <dbReference type="ARBA" id="ARBA00048574"/>
    </source>
</evidence>
<dbReference type="EMBL" id="CP025085">
    <property type="protein sequence ID" value="AUH00340.1"/>
    <property type="molecule type" value="Genomic_DNA"/>
</dbReference>
<dbReference type="Proteomes" id="UP000233778">
    <property type="component" value="Chromosome"/>
</dbReference>
<dbReference type="OrthoDB" id="3196716at2"/>
<evidence type="ECO:0000313" key="6">
    <source>
        <dbReference type="EMBL" id="AUH00340.1"/>
    </source>
</evidence>
<reference evidence="7" key="2">
    <citation type="submission" date="2013-09" db="EMBL/GenBank/DDBJ databases">
        <authorList>
            <person name="Wang G."/>
            <person name="Yang Y."/>
            <person name="Su Y."/>
        </authorList>
    </citation>
    <scope>NUCLEOTIDE SEQUENCE</scope>
    <source>
        <strain evidence="7">ATCC 39006</strain>
    </source>
</reference>
<keyword evidence="8" id="KW-1185">Reference proteome</keyword>
<dbReference type="KEGG" id="serq:CWC46_11310"/>
<name>A0A2I5TJD1_SERS3</name>
<keyword evidence="4" id="KW-0548">Nucleotidyltransferase</keyword>
<dbReference type="KEGG" id="sera:Ser39006_011315"/>
<evidence type="ECO:0000313" key="8">
    <source>
        <dbReference type="Proteomes" id="UP000017700"/>
    </source>
</evidence>
<evidence type="ECO:0000256" key="3">
    <source>
        <dbReference type="ARBA" id="ARBA00022679"/>
    </source>
</evidence>
<gene>
    <name evidence="7" type="primary">citX</name>
    <name evidence="6" type="ORF">CWC46_11310</name>
    <name evidence="7" type="ORF">Ser39006_011315</name>
</gene>
<accession>A0A2I5TJD1</accession>
<evidence type="ECO:0000256" key="2">
    <source>
        <dbReference type="ARBA" id="ARBA00016314"/>
    </source>
</evidence>
<sequence>MTISTSVKTGVSLDALLSARDNRAARQTGWLTHYRKTVISLTLVTPGAVKDSIRYRNTMGVALQACDQLLWQQRWRVLDRQVLWLPTGPEAMWCVDHAASEVKALSAQLEQTHPLGRLWDIDVICPQQGLIGRKALGGTMRRCLLCDEPAHVCARSRRHSPAQVIACVEAMIDDWFARD</sequence>
<evidence type="ECO:0000313" key="7">
    <source>
        <dbReference type="EMBL" id="AUH04660.1"/>
    </source>
</evidence>
<dbReference type="NCBIfam" id="TIGR03124">
    <property type="entry name" value="citrate_citX"/>
    <property type="match status" value="1"/>
</dbReference>
<organism evidence="7 8">
    <name type="scientific">Serratia sp. (strain ATCC 39006)</name>
    <name type="common">Prodigiosinella confusarubida</name>
    <dbReference type="NCBI Taxonomy" id="104623"/>
    <lineage>
        <taxon>Bacteria</taxon>
        <taxon>Pseudomonadati</taxon>
        <taxon>Pseudomonadota</taxon>
        <taxon>Gammaproteobacteria</taxon>
        <taxon>Enterobacterales</taxon>
        <taxon>Pectobacteriaceae</taxon>
        <taxon>Prodigiosinella</taxon>
    </lineage>
</organism>
<dbReference type="RefSeq" id="WP_021016472.1">
    <property type="nucleotide sequence ID" value="NZ_CP025084.1"/>
</dbReference>
<keyword evidence="7" id="KW-0456">Lyase</keyword>
<proteinExistence type="predicted"/>
<evidence type="ECO:0000256" key="1">
    <source>
        <dbReference type="ARBA" id="ARBA00012524"/>
    </source>
</evidence>
<dbReference type="AlphaFoldDB" id="A0A2I5TJD1"/>
<dbReference type="GO" id="GO:0051191">
    <property type="term" value="P:prosthetic group biosynthetic process"/>
    <property type="evidence" value="ECO:0007669"/>
    <property type="project" value="InterPro"/>
</dbReference>
<dbReference type="EC" id="2.7.7.61" evidence="1"/>
<reference evidence="7" key="4">
    <citation type="submission" date="2017-11" db="EMBL/GenBank/DDBJ databases">
        <title>Complete genome sequence of Serratia sp. ATCC 39006.</title>
        <authorList>
            <person name="Hampton H.G."/>
            <person name="Jackson S.A."/>
            <person name="Jauregui R."/>
            <person name="Poulter G.T.M."/>
            <person name="Salmond G.P.C."/>
            <person name="Fineran P.C."/>
        </authorList>
    </citation>
    <scope>NUCLEOTIDE SEQUENCE</scope>
    <source>
        <strain evidence="7">ATCC 39006</strain>
    </source>
</reference>
<evidence type="ECO:0000256" key="4">
    <source>
        <dbReference type="ARBA" id="ARBA00022695"/>
    </source>
</evidence>
<dbReference type="Pfam" id="PF03802">
    <property type="entry name" value="CitX"/>
    <property type="match status" value="1"/>
</dbReference>
<reference evidence="7 8" key="1">
    <citation type="journal article" date="2013" name="Genome Announc.">
        <title>Draft genome sequence of Serratia sp. strain ATCC 39006, a model bacterium for analysis of the biosynthesis and regulation of prodigiosin, a carbapenem, and gas vesicles.</title>
        <authorList>
            <person name="Fineran P.C."/>
            <person name="Iglesias Cans M.C."/>
            <person name="Ramsay J.P."/>
            <person name="Wilf N.M."/>
            <person name="Cossyleon D."/>
            <person name="McNeil M.B."/>
            <person name="Williamson N.R."/>
            <person name="Monson R.E."/>
            <person name="Becher S.A."/>
            <person name="Stanton J.A."/>
            <person name="Brugger K."/>
            <person name="Brown S.D."/>
            <person name="Salmond G.P."/>
        </authorList>
    </citation>
    <scope>NUCLEOTIDE SEQUENCE [LARGE SCALE GENOMIC DNA]</scope>
    <source>
        <strain evidence="7">ATCC 39006</strain>
        <strain evidence="8">ATCC 39006 / SC 11482</strain>
    </source>
</reference>
<reference evidence="6 9" key="3">
    <citation type="submission" date="2017-11" db="EMBL/GenBank/DDBJ databases">
        <title>Complete genome sequence of Serratia sp. ATCC 39006 LacA.</title>
        <authorList>
            <person name="Hampton H.G."/>
            <person name="Jackson S.A."/>
            <person name="Jauregui R."/>
            <person name="Poulter G.T.M."/>
            <person name="Salmond G.P.C."/>
            <person name="Fineran P.C."/>
        </authorList>
    </citation>
    <scope>NUCLEOTIDE SEQUENCE [LARGE SCALE GENOMIC DNA]</scope>
    <source>
        <strain evidence="6 9">ATCC 39006</strain>
    </source>
</reference>
<dbReference type="GO" id="GO:0016829">
    <property type="term" value="F:lyase activity"/>
    <property type="evidence" value="ECO:0007669"/>
    <property type="project" value="UniProtKB-KW"/>
</dbReference>
<comment type="catalytic activity">
    <reaction evidence="5">
        <text>apo-[citrate lyase ACP] + 2'-(5''-triphospho-alpha-D-ribosyl)-3'-dephospho-CoA = holo-[citrate lyase ACP] + diphosphate</text>
        <dbReference type="Rhea" id="RHEA:16333"/>
        <dbReference type="Rhea" id="RHEA-COMP:10157"/>
        <dbReference type="Rhea" id="RHEA-COMP:10158"/>
        <dbReference type="ChEBI" id="CHEBI:29999"/>
        <dbReference type="ChEBI" id="CHEBI:33019"/>
        <dbReference type="ChEBI" id="CHEBI:61378"/>
        <dbReference type="ChEBI" id="CHEBI:82683"/>
        <dbReference type="EC" id="2.7.7.61"/>
    </reaction>
</comment>
<dbReference type="InterPro" id="IPR005551">
    <property type="entry name" value="CitX"/>
</dbReference>
<dbReference type="EMBL" id="CP025084">
    <property type="protein sequence ID" value="AUH04660.1"/>
    <property type="molecule type" value="Genomic_DNA"/>
</dbReference>
<dbReference type="STRING" id="104623.Ser39006_03210"/>
<dbReference type="GO" id="GO:0050519">
    <property type="term" value="F:holo-citrate lyase synthase activity"/>
    <property type="evidence" value="ECO:0007669"/>
    <property type="project" value="UniProtKB-EC"/>
</dbReference>